<organism evidence="4 5">
    <name type="scientific">Paragonimus skrjabini miyazakii</name>
    <dbReference type="NCBI Taxonomy" id="59628"/>
    <lineage>
        <taxon>Eukaryota</taxon>
        <taxon>Metazoa</taxon>
        <taxon>Spiralia</taxon>
        <taxon>Lophotrochozoa</taxon>
        <taxon>Platyhelminthes</taxon>
        <taxon>Trematoda</taxon>
        <taxon>Digenea</taxon>
        <taxon>Plagiorchiida</taxon>
        <taxon>Troglotremata</taxon>
        <taxon>Troglotrematidae</taxon>
        <taxon>Paragonimus</taxon>
    </lineage>
</organism>
<dbReference type="Proteomes" id="UP000822476">
    <property type="component" value="Unassembled WGS sequence"/>
</dbReference>
<gene>
    <name evidence="4" type="ORF">EG68_01286</name>
</gene>
<evidence type="ECO:0000313" key="4">
    <source>
        <dbReference type="EMBL" id="KAF7261293.1"/>
    </source>
</evidence>
<keyword evidence="2" id="KW-0131">Cell cycle</keyword>
<feature type="compositionally biased region" description="Polar residues" evidence="3">
    <location>
        <begin position="820"/>
        <end position="837"/>
    </location>
</feature>
<dbReference type="GO" id="GO:0019903">
    <property type="term" value="F:protein phosphatase binding"/>
    <property type="evidence" value="ECO:0007669"/>
    <property type="project" value="InterPro"/>
</dbReference>
<dbReference type="PANTHER" id="PTHR12634:SF8">
    <property type="entry name" value="FIERY MOUNTAIN, ISOFORM D"/>
    <property type="match status" value="1"/>
</dbReference>
<dbReference type="OrthoDB" id="295029at2759"/>
<evidence type="ECO:0000256" key="1">
    <source>
        <dbReference type="ARBA" id="ARBA00006180"/>
    </source>
</evidence>
<feature type="compositionally biased region" description="Polar residues" evidence="3">
    <location>
        <begin position="160"/>
        <end position="170"/>
    </location>
</feature>
<dbReference type="AlphaFoldDB" id="A0A8S9Z7A2"/>
<feature type="compositionally biased region" description="Acidic residues" evidence="3">
    <location>
        <begin position="878"/>
        <end position="900"/>
    </location>
</feature>
<feature type="region of interest" description="Disordered" evidence="3">
    <location>
        <begin position="958"/>
        <end position="985"/>
    </location>
</feature>
<feature type="compositionally biased region" description="Low complexity" evidence="3">
    <location>
        <begin position="1008"/>
        <end position="1017"/>
    </location>
</feature>
<feature type="compositionally biased region" description="Polar residues" evidence="3">
    <location>
        <begin position="856"/>
        <end position="867"/>
    </location>
</feature>
<accession>A0A8S9Z7A2</accession>
<feature type="region of interest" description="Disordered" evidence="3">
    <location>
        <begin position="130"/>
        <end position="191"/>
    </location>
</feature>
<evidence type="ECO:0000313" key="5">
    <source>
        <dbReference type="Proteomes" id="UP000822476"/>
    </source>
</evidence>
<feature type="region of interest" description="Disordered" evidence="3">
    <location>
        <begin position="1008"/>
        <end position="1047"/>
    </location>
</feature>
<proteinExistence type="inferred from homology"/>
<evidence type="ECO:0000256" key="2">
    <source>
        <dbReference type="ARBA" id="ARBA00023306"/>
    </source>
</evidence>
<feature type="compositionally biased region" description="Basic and acidic residues" evidence="3">
    <location>
        <begin position="141"/>
        <end position="150"/>
    </location>
</feature>
<feature type="compositionally biased region" description="Low complexity" evidence="3">
    <location>
        <begin position="923"/>
        <end position="939"/>
    </location>
</feature>
<evidence type="ECO:0000256" key="3">
    <source>
        <dbReference type="SAM" id="MobiDB-lite"/>
    </source>
</evidence>
<feature type="compositionally biased region" description="Polar residues" evidence="3">
    <location>
        <begin position="592"/>
        <end position="603"/>
    </location>
</feature>
<dbReference type="EMBL" id="JTDE01000424">
    <property type="protein sequence ID" value="KAF7261293.1"/>
    <property type="molecule type" value="Genomic_DNA"/>
</dbReference>
<feature type="compositionally biased region" description="Polar residues" evidence="3">
    <location>
        <begin position="1023"/>
        <end position="1033"/>
    </location>
</feature>
<comment type="caution">
    <text evidence="4">The sequence shown here is derived from an EMBL/GenBank/DDBJ whole genome shotgun (WGS) entry which is preliminary data.</text>
</comment>
<sequence length="1047" mass="112388">MFWTSFAEPYLANDLLNQPDLTIQQLLDDNNILQRCREKDVRLVDFLCRDENVEYLVGLICNPLVPNELDTDLFRYPSLACEIVTSDIDRLLDCIVQPVSSGTPVVDQNGSSMLPDGLANQSGMVIDAPSSSPVSCSYGGDEARQSKSDSDMSLSSPVSTEATFKANSLEKNVVSHPDTRSSVLDESSTTQPRPRLDRLLAAVKSSLNPLSASFLSRVLVHLAVHRGQVVIPYMRSYPDFLEHLLSHFDLAAIPDLVIQLAQQERGLQHSIFEIHQSVAHCLIQLITILRSYLSNNAPPCGPDSDTSAVFDSGLPATSPYAMLVSEDEKVYAVAAKLLDILESEETVNAILDHLTNSNTVTTSIAVNCIEVLIALMDKRRPETSFPVSNGDGVGGSGGSGMEFEPVYGGNLFGGGFSSSGPNEPVSGSDPNRLGTKSDLADKARIARARTNLANAVRPRLGQLHTLLQTYHPQTCNQMPTTVGLLDPPLGRFRLALVQFFALLVALPTEAGLAEGLVNVGVVNTLLELFERYAYNTLLHQAAINFLLGVFTHARVVDANRANRKDQKEIASDPNITTSTPAGENPSDPKANPITSESPSSVASKETRMDVDADVTSSVQLKSVEKSTTTLLDDAFATIMKSNGLIDWCLRLSPLSANLPSKNNVAPMNTSKPRPKPGYAGHLWQLANVIEEARKGSRSDFVARVFQELTPTTLASWDAFVAGDLSSINAQQVPDDLSDVKPSQGSNLVSLLAPNNLMGNLLSQSGGLFNVGSGLMNSGKFSLFLAPLMFGNQSGCKQNVIRDAARLDLPVILDDEDFGQTNLSTIESSPGEPRSTNMWIDDETNDGCEANARLSDSKFSPFTDNEANSGFHRARVEDLSSDESEPGEDEDADDEDDEEEDLKSPAVIKQQRSAVTPPAPVIKLSQPSSSSLPTELSSHSALEGVSDSLTPWDSAVNVESAQPATDPGGWAKFDDQPIIDPSHAKESLISSSSDAFSVCQTVNGFNGSTSASTALSSSGPDSAKINQTGPSKNCPSIAPSDALQLQQQ</sequence>
<dbReference type="InterPro" id="IPR007587">
    <property type="entry name" value="SAPS"/>
</dbReference>
<dbReference type="PANTHER" id="PTHR12634">
    <property type="entry name" value="SIT4 YEAST -ASSOCIATING PROTEIN-RELATED"/>
    <property type="match status" value="1"/>
</dbReference>
<feature type="compositionally biased region" description="Polar residues" evidence="3">
    <location>
        <begin position="180"/>
        <end position="191"/>
    </location>
</feature>
<feature type="region of interest" description="Disordered" evidence="3">
    <location>
        <begin position="820"/>
        <end position="946"/>
    </location>
</feature>
<reference evidence="4" key="1">
    <citation type="submission" date="2019-07" db="EMBL/GenBank/DDBJ databases">
        <title>Annotation for the trematode Paragonimus miyazaki's.</title>
        <authorList>
            <person name="Choi Y.-J."/>
        </authorList>
    </citation>
    <scope>NUCLEOTIDE SEQUENCE</scope>
    <source>
        <strain evidence="4">Japan</strain>
    </source>
</reference>
<feature type="region of interest" description="Disordered" evidence="3">
    <location>
        <begin position="563"/>
        <end position="610"/>
    </location>
</feature>
<protein>
    <submittedName>
        <fullName evidence="4">Uncharacterized protein</fullName>
    </submittedName>
</protein>
<keyword evidence="5" id="KW-1185">Reference proteome</keyword>
<comment type="similarity">
    <text evidence="1">Belongs to the SAPS family.</text>
</comment>
<name>A0A8S9Z7A2_9TREM</name>
<dbReference type="GO" id="GO:0019888">
    <property type="term" value="F:protein phosphatase regulator activity"/>
    <property type="evidence" value="ECO:0007669"/>
    <property type="project" value="TreeGrafter"/>
</dbReference>
<dbReference type="Pfam" id="PF04499">
    <property type="entry name" value="SAPS"/>
    <property type="match status" value="1"/>
</dbReference>